<name>A0A7T3FWD5_9EURY</name>
<dbReference type="Proteomes" id="UP000595001">
    <property type="component" value="Chromosome"/>
</dbReference>
<evidence type="ECO:0000313" key="2">
    <source>
        <dbReference type="Proteomes" id="UP000595001"/>
    </source>
</evidence>
<dbReference type="EMBL" id="CP065856">
    <property type="protein sequence ID" value="QPV61996.1"/>
    <property type="molecule type" value="Genomic_DNA"/>
</dbReference>
<organism evidence="1 2">
    <name type="scientific">Halosimplex litoreum</name>
    <dbReference type="NCBI Taxonomy" id="1198301"/>
    <lineage>
        <taxon>Archaea</taxon>
        <taxon>Methanobacteriati</taxon>
        <taxon>Methanobacteriota</taxon>
        <taxon>Stenosarchaea group</taxon>
        <taxon>Halobacteria</taxon>
        <taxon>Halobacteriales</taxon>
        <taxon>Haloarculaceae</taxon>
        <taxon>Halosimplex</taxon>
    </lineage>
</organism>
<proteinExistence type="predicted"/>
<protein>
    <submittedName>
        <fullName evidence="1">Uncharacterized protein</fullName>
    </submittedName>
</protein>
<accession>A0A7T3FWD5</accession>
<dbReference type="GeneID" id="60589771"/>
<dbReference type="RefSeq" id="WP_198060813.1">
    <property type="nucleotide sequence ID" value="NZ_CP065856.1"/>
</dbReference>
<keyword evidence="2" id="KW-1185">Reference proteome</keyword>
<dbReference type="OrthoDB" id="11564at2157"/>
<dbReference type="AlphaFoldDB" id="A0A7T3FWD5"/>
<gene>
    <name evidence="1" type="ORF">I7X12_14720</name>
</gene>
<dbReference type="KEGG" id="hlt:I7X12_14720"/>
<evidence type="ECO:0000313" key="1">
    <source>
        <dbReference type="EMBL" id="QPV61996.1"/>
    </source>
</evidence>
<sequence>MSSNDTKAAETSVDETTTWPDLAIGLYERLTGRGAAITYEFEDMEVDVPSKAGEDAEHAQWRVDGTLRITTEEE</sequence>
<reference evidence="1 2" key="1">
    <citation type="submission" date="2020-12" db="EMBL/GenBank/DDBJ databases">
        <title>Halosimplex halophilum sp. nov. and Halosimplex salinum sp. nov., two new members of the genus Halosimplex.</title>
        <authorList>
            <person name="Cui H.L."/>
        </authorList>
    </citation>
    <scope>NUCLEOTIDE SEQUENCE [LARGE SCALE GENOMIC DNA]</scope>
    <source>
        <strain evidence="1 2">YGH94</strain>
    </source>
</reference>